<dbReference type="InterPro" id="IPR003594">
    <property type="entry name" value="HATPase_dom"/>
</dbReference>
<dbReference type="SMART" id="SM00091">
    <property type="entry name" value="PAS"/>
    <property type="match status" value="3"/>
</dbReference>
<feature type="active site" evidence="3">
    <location>
        <position position="42"/>
    </location>
</feature>
<dbReference type="CDD" id="cd16434">
    <property type="entry name" value="CheB-CheR_fusion"/>
    <property type="match status" value="1"/>
</dbReference>
<dbReference type="EC" id="2.7.13.3" evidence="2"/>
<dbReference type="SUPFAM" id="SSF47384">
    <property type="entry name" value="Homodimeric domain of signal transducing histidine kinase"/>
    <property type="match status" value="1"/>
</dbReference>
<comment type="catalytic activity">
    <reaction evidence="1">
        <text>ATP + protein L-histidine = ADP + protein N-phospho-L-histidine.</text>
        <dbReference type="EC" id="2.7.13.3"/>
    </reaction>
</comment>
<feature type="active site" evidence="3">
    <location>
        <position position="135"/>
    </location>
</feature>
<evidence type="ECO:0000256" key="4">
    <source>
        <dbReference type="SAM" id="Coils"/>
    </source>
</evidence>
<dbReference type="InterPro" id="IPR001610">
    <property type="entry name" value="PAC"/>
</dbReference>
<dbReference type="Pfam" id="PF02518">
    <property type="entry name" value="HATPase_c"/>
    <property type="match status" value="1"/>
</dbReference>
<dbReference type="Proteomes" id="UP001319180">
    <property type="component" value="Unassembled WGS sequence"/>
</dbReference>
<feature type="coiled-coil region" evidence="4">
    <location>
        <begin position="949"/>
        <end position="987"/>
    </location>
</feature>
<dbReference type="GO" id="GO:0005737">
    <property type="term" value="C:cytoplasm"/>
    <property type="evidence" value="ECO:0007669"/>
    <property type="project" value="InterPro"/>
</dbReference>
<dbReference type="CDD" id="cd00082">
    <property type="entry name" value="HisKA"/>
    <property type="match status" value="1"/>
</dbReference>
<dbReference type="Pfam" id="PF01739">
    <property type="entry name" value="CheR"/>
    <property type="match status" value="1"/>
</dbReference>
<dbReference type="Pfam" id="PF00512">
    <property type="entry name" value="HisKA"/>
    <property type="match status" value="1"/>
</dbReference>
<dbReference type="GO" id="GO:0000156">
    <property type="term" value="F:phosphorelay response regulator activity"/>
    <property type="evidence" value="ECO:0007669"/>
    <property type="project" value="InterPro"/>
</dbReference>
<feature type="domain" description="CheR-type methyltransferase" evidence="9">
    <location>
        <begin position="196"/>
        <end position="447"/>
    </location>
</feature>
<dbReference type="SMART" id="SM00138">
    <property type="entry name" value="MeTrc"/>
    <property type="match status" value="1"/>
</dbReference>
<dbReference type="GO" id="GO:0008984">
    <property type="term" value="F:protein-glutamate methylesterase activity"/>
    <property type="evidence" value="ECO:0007669"/>
    <property type="project" value="InterPro"/>
</dbReference>
<dbReference type="Gene3D" id="3.40.50.180">
    <property type="entry name" value="Methylesterase CheB, C-terminal domain"/>
    <property type="match status" value="1"/>
</dbReference>
<dbReference type="InterPro" id="IPR029063">
    <property type="entry name" value="SAM-dependent_MTases_sf"/>
</dbReference>
<dbReference type="InterPro" id="IPR022642">
    <property type="entry name" value="CheR_C"/>
</dbReference>
<dbReference type="InterPro" id="IPR013655">
    <property type="entry name" value="PAS_fold_3"/>
</dbReference>
<dbReference type="PRINTS" id="PR00996">
    <property type="entry name" value="CHERMTFRASE"/>
</dbReference>
<feature type="domain" description="PAS" evidence="6">
    <location>
        <begin position="984"/>
        <end position="1056"/>
    </location>
</feature>
<feature type="domain" description="PAS" evidence="6">
    <location>
        <begin position="1113"/>
        <end position="1183"/>
    </location>
</feature>
<evidence type="ECO:0000256" key="2">
    <source>
        <dbReference type="ARBA" id="ARBA00012438"/>
    </source>
</evidence>
<evidence type="ECO:0000313" key="10">
    <source>
        <dbReference type="EMBL" id="MBT1688799.1"/>
    </source>
</evidence>
<dbReference type="InterPro" id="IPR000014">
    <property type="entry name" value="PAS"/>
</dbReference>
<organism evidence="10 11">
    <name type="scientific">Dawidia soli</name>
    <dbReference type="NCBI Taxonomy" id="2782352"/>
    <lineage>
        <taxon>Bacteria</taxon>
        <taxon>Pseudomonadati</taxon>
        <taxon>Bacteroidota</taxon>
        <taxon>Cytophagia</taxon>
        <taxon>Cytophagales</taxon>
        <taxon>Chryseotaleaceae</taxon>
        <taxon>Dawidia</taxon>
    </lineage>
</organism>
<dbReference type="Pfam" id="PF03705">
    <property type="entry name" value="CheR_N"/>
    <property type="match status" value="1"/>
</dbReference>
<dbReference type="SMART" id="SM00086">
    <property type="entry name" value="PAC"/>
    <property type="match status" value="2"/>
</dbReference>
<dbReference type="Gene3D" id="3.30.450.20">
    <property type="entry name" value="PAS domain"/>
    <property type="match status" value="4"/>
</dbReference>
<dbReference type="InterPro" id="IPR035965">
    <property type="entry name" value="PAS-like_dom_sf"/>
</dbReference>
<dbReference type="InterPro" id="IPR000673">
    <property type="entry name" value="Sig_transdc_resp-reg_Me-estase"/>
</dbReference>
<dbReference type="Pfam" id="PF01339">
    <property type="entry name" value="CheB_methylest"/>
    <property type="match status" value="1"/>
</dbReference>
<dbReference type="InterPro" id="IPR000780">
    <property type="entry name" value="CheR_MeTrfase"/>
</dbReference>
<reference evidence="10 11" key="1">
    <citation type="submission" date="2021-05" db="EMBL/GenBank/DDBJ databases">
        <title>A Polyphasic approach of four new species of the genus Ohtaekwangia: Ohtaekwangia histidinii sp. nov., Ohtaekwangia cretensis sp. nov., Ohtaekwangia indiensis sp. nov., Ohtaekwangia reichenbachii sp. nov. from diverse environment.</title>
        <authorList>
            <person name="Octaviana S."/>
        </authorList>
    </citation>
    <scope>NUCLEOTIDE SEQUENCE [LARGE SCALE GENOMIC DNA]</scope>
    <source>
        <strain evidence="10 11">PWU37</strain>
    </source>
</reference>
<evidence type="ECO:0000259" key="7">
    <source>
        <dbReference type="PROSITE" id="PS50113"/>
    </source>
</evidence>
<evidence type="ECO:0000313" key="11">
    <source>
        <dbReference type="Proteomes" id="UP001319180"/>
    </source>
</evidence>
<dbReference type="PROSITE" id="PS50109">
    <property type="entry name" value="HIS_KIN"/>
    <property type="match status" value="1"/>
</dbReference>
<dbReference type="InterPro" id="IPR003661">
    <property type="entry name" value="HisK_dim/P_dom"/>
</dbReference>
<feature type="active site" evidence="3">
    <location>
        <position position="15"/>
    </location>
</feature>
<keyword evidence="3" id="KW-0378">Hydrolase</keyword>
<dbReference type="InterPro" id="IPR005467">
    <property type="entry name" value="His_kinase_dom"/>
</dbReference>
<feature type="coiled-coil region" evidence="4">
    <location>
        <begin position="658"/>
        <end position="720"/>
    </location>
</feature>
<dbReference type="EMBL" id="JAHESC010000031">
    <property type="protein sequence ID" value="MBT1688799.1"/>
    <property type="molecule type" value="Genomic_DNA"/>
</dbReference>
<evidence type="ECO:0000259" key="9">
    <source>
        <dbReference type="PROSITE" id="PS50123"/>
    </source>
</evidence>
<dbReference type="InterPro" id="IPR035909">
    <property type="entry name" value="CheB_C"/>
</dbReference>
<dbReference type="SMART" id="SM00387">
    <property type="entry name" value="HATPase_c"/>
    <property type="match status" value="1"/>
</dbReference>
<dbReference type="CDD" id="cd00130">
    <property type="entry name" value="PAS"/>
    <property type="match status" value="2"/>
</dbReference>
<dbReference type="SUPFAM" id="SSF55874">
    <property type="entry name" value="ATPase domain of HSP90 chaperone/DNA topoisomerase II/histidine kinase"/>
    <property type="match status" value="1"/>
</dbReference>
<dbReference type="Pfam" id="PF08447">
    <property type="entry name" value="PAS_3"/>
    <property type="match status" value="2"/>
</dbReference>
<dbReference type="Gene3D" id="1.10.287.130">
    <property type="match status" value="1"/>
</dbReference>
<gene>
    <name evidence="10" type="ORF">KK078_19680</name>
</gene>
<dbReference type="SUPFAM" id="SSF53335">
    <property type="entry name" value="S-adenosyl-L-methionine-dependent methyltransferases"/>
    <property type="match status" value="1"/>
</dbReference>
<evidence type="ECO:0000259" key="6">
    <source>
        <dbReference type="PROSITE" id="PS50112"/>
    </source>
</evidence>
<dbReference type="Gene3D" id="3.40.50.150">
    <property type="entry name" value="Vaccinia Virus protein VP39"/>
    <property type="match status" value="1"/>
</dbReference>
<dbReference type="PROSITE" id="PS50112">
    <property type="entry name" value="PAS"/>
    <property type="match status" value="2"/>
</dbReference>
<comment type="caution">
    <text evidence="10">The sequence shown here is derived from an EMBL/GenBank/DDBJ whole genome shotgun (WGS) entry which is preliminary data.</text>
</comment>
<dbReference type="SUPFAM" id="SSF47757">
    <property type="entry name" value="Chemotaxis receptor methyltransferase CheR, N-terminal domain"/>
    <property type="match status" value="1"/>
</dbReference>
<feature type="domain" description="PAC" evidence="7">
    <location>
        <begin position="1060"/>
        <end position="1112"/>
    </location>
</feature>
<keyword evidence="3" id="KW-0145">Chemotaxis</keyword>
<keyword evidence="4" id="KW-0175">Coiled coil</keyword>
<proteinExistence type="predicted"/>
<dbReference type="GO" id="GO:0000155">
    <property type="term" value="F:phosphorelay sensor kinase activity"/>
    <property type="evidence" value="ECO:0007669"/>
    <property type="project" value="InterPro"/>
</dbReference>
<accession>A0AAP2DBC1</accession>
<dbReference type="RefSeq" id="WP_254092027.1">
    <property type="nucleotide sequence ID" value="NZ_JAHESC010000031.1"/>
</dbReference>
<dbReference type="InterPro" id="IPR000700">
    <property type="entry name" value="PAS-assoc_C"/>
</dbReference>
<dbReference type="SUPFAM" id="SSF52738">
    <property type="entry name" value="Methylesterase CheB, C-terminal domain"/>
    <property type="match status" value="1"/>
</dbReference>
<dbReference type="PROSITE" id="PS50113">
    <property type="entry name" value="PAC"/>
    <property type="match status" value="2"/>
</dbReference>
<dbReference type="PANTHER" id="PTHR24422">
    <property type="entry name" value="CHEMOTAXIS PROTEIN METHYLTRANSFERASE"/>
    <property type="match status" value="1"/>
</dbReference>
<feature type="domain" description="CheB-type methylesterase" evidence="8">
    <location>
        <begin position="3"/>
        <end position="193"/>
    </location>
</feature>
<evidence type="ECO:0000259" key="8">
    <source>
        <dbReference type="PROSITE" id="PS50122"/>
    </source>
</evidence>
<dbReference type="Pfam" id="PF13596">
    <property type="entry name" value="PAS_10"/>
    <property type="match status" value="1"/>
</dbReference>
<feature type="coiled-coil region" evidence="4">
    <location>
        <begin position="768"/>
        <end position="795"/>
    </location>
</feature>
<dbReference type="GO" id="GO:0008757">
    <property type="term" value="F:S-adenosylmethionine-dependent methyltransferase activity"/>
    <property type="evidence" value="ECO:0007669"/>
    <property type="project" value="InterPro"/>
</dbReference>
<dbReference type="InterPro" id="IPR022641">
    <property type="entry name" value="CheR_N"/>
</dbReference>
<feature type="domain" description="PAC" evidence="7">
    <location>
        <begin position="1186"/>
        <end position="1238"/>
    </location>
</feature>
<evidence type="ECO:0000259" key="5">
    <source>
        <dbReference type="PROSITE" id="PS50109"/>
    </source>
</evidence>
<dbReference type="SUPFAM" id="SSF55785">
    <property type="entry name" value="PYP-like sensor domain (PAS domain)"/>
    <property type="match status" value="4"/>
</dbReference>
<dbReference type="FunFam" id="3.30.450.20:FF:000099">
    <property type="entry name" value="Sensory box sensor histidine kinase"/>
    <property type="match status" value="1"/>
</dbReference>
<dbReference type="NCBIfam" id="TIGR00229">
    <property type="entry name" value="sensory_box"/>
    <property type="match status" value="2"/>
</dbReference>
<feature type="domain" description="Histidine kinase" evidence="5">
    <location>
        <begin position="1267"/>
        <end position="1493"/>
    </location>
</feature>
<keyword evidence="11" id="KW-1185">Reference proteome</keyword>
<dbReference type="InterPro" id="IPR050903">
    <property type="entry name" value="Bact_Chemotaxis_MeTrfase"/>
</dbReference>
<evidence type="ECO:0000256" key="1">
    <source>
        <dbReference type="ARBA" id="ARBA00000085"/>
    </source>
</evidence>
<name>A0AAP2DBC1_9BACT</name>
<protein>
    <recommendedName>
        <fullName evidence="2">histidine kinase</fullName>
        <ecNumber evidence="2">2.7.13.3</ecNumber>
    </recommendedName>
</protein>
<dbReference type="InterPro" id="IPR036097">
    <property type="entry name" value="HisK_dim/P_sf"/>
</dbReference>
<dbReference type="Gene3D" id="3.30.565.10">
    <property type="entry name" value="Histidine kinase-like ATPase, C-terminal domain"/>
    <property type="match status" value="1"/>
</dbReference>
<dbReference type="GO" id="GO:0006935">
    <property type="term" value="P:chemotaxis"/>
    <property type="evidence" value="ECO:0007669"/>
    <property type="project" value="UniProtKB-UniRule"/>
</dbReference>
<dbReference type="PROSITE" id="PS50122">
    <property type="entry name" value="CHEB"/>
    <property type="match status" value="1"/>
</dbReference>
<dbReference type="PROSITE" id="PS50123">
    <property type="entry name" value="CHER"/>
    <property type="match status" value="1"/>
</dbReference>
<dbReference type="SMART" id="SM00388">
    <property type="entry name" value="HisKA"/>
    <property type="match status" value="1"/>
</dbReference>
<dbReference type="InterPro" id="IPR036890">
    <property type="entry name" value="HATPase_C_sf"/>
</dbReference>
<evidence type="ECO:0000256" key="3">
    <source>
        <dbReference type="PROSITE-ProRule" id="PRU00050"/>
    </source>
</evidence>
<dbReference type="PANTHER" id="PTHR24422:SF27">
    <property type="entry name" value="PROTEIN-GLUTAMATE O-METHYLTRANSFERASE"/>
    <property type="match status" value="1"/>
</dbReference>
<sequence length="1493" mass="170490">MARETNHFIVGIGASAGGLEAINEFFDNMPASPDCSFVVIQHLSPDHKSLLAEIITRHTKMAVYEAVDGMRVEPNCVYIIPSNRALTMHGDSLTVEKKEVPLKVPNNAIDVFLQSLARERKDKSIGVILSGTGSDGTRGIEAIKDAGGLVLVQDPKTAQFDGMPISAIQAGHARVILSPSQMPEEILFHMQTSLSYLNTNNLLENKALDEIFQLIHEEVGFNFHYYKTPTLLRRIYNRISKGNHGTLEGYLEVLRQSPQECRALSNDFLIGVTKFFRDKEAFQVLAREVINPLVASKENGDILKVWVVACSTGEEALSLAILINEAQEKQKKELLVKIFATDIDDRSINIANKGIYPSSIEADVSQDLLEKYFTKNNNSYQILPHIRKQIIFVKHDITNEAPFVKNDLVSCRNMLIYMTRSLQEKLFPILLYALKRQSYLFLGSSESPITIDKYLADVDAKAKIYRKEYEAPLSSRHLMDISQRKSSYPDAENAAVGRSADSYSKFFQQEISREFGYVGCYINDEFEIVKTVGDYNGVLSLPPRELVFNLLEMLPLNLAPMLSLEVRKVWKTNQRVLLRDLKFQRGEMEYLLDVLIVPAKVDVPSRLTLVVLRQHQTPPGALPPVIPDLDSTDKFTSDYIRSLEVDLQKVRYNLQVTVENTETINEELQSSNEELLTANEELQSSNEELQSVNEELHTLNTEYQLRIQELSELNDDLNNYFRSSDFGQIFLDEGLSIRKFNPASAKMINLIESDIGRPITHFSTNFRYDNLAQDLQAVQESNQTLERELLLANGRNLLMRMMPYLSNEEKQAGVVISFVDVSLVKHLSTFIGAVFNVSPGAILALKCVRSVEQNILDFVVETSNYMAGSLLGTTEDLKGSSVRKDLPQLVSDELFQEMQYVVEHNVPMQQDFYLNHTRRWYQVNAIRMEDGLVMTFADITQKKVAEDKLRKSYAELVRAKDSLKELNTDLENKVRERTLELSKSEQRFKTIATTTIDAIWEWDFVQNEAWWSDTFYNVFGYDMVREKFTRTTWADKIHPDDKDRVQQTLYRAINQNSQRWSTEYRFQRADGEYLDILDQATIMKDELGSPCRMIGSMLDITQLKQAEQAIANSQAERKFLAESMPLIVWMTDEMGNITFVNRQFEQYTGLSTDEILAKGWRTVIHPQHIDVFLETWRQSLNRAEEFTLELRLLVQGGEYRWNLLRANPRKNRAGAIVNWVITSVDIHEQKSLNKLLEEKVASRTRELEEVNEALRLSNNDLKQFASVASHDLQEPIRKMVMFSRMVSSQFRDQLPEKAHFYLDAIASSSERMRAMITNILNFSKISPDRGDFRLTDINAMLKDIQDDYELLIKEKKAVITIGRFPDMEVIPNLIRQVFQNLISNSLKFARDGVPPHITITATRLSEKSFTAAADPNGPFCLCTFRDNGIGFNEEFREKIFVLFHRINPKDKYEGSGIGLAIVKKVIDIHQGLVRGSGAEGQGALFELVIPIKQ</sequence>